<protein>
    <submittedName>
        <fullName evidence="1">Uncharacterized protein</fullName>
    </submittedName>
</protein>
<keyword evidence="2" id="KW-1185">Reference proteome</keyword>
<dbReference type="Proteomes" id="UP000762676">
    <property type="component" value="Unassembled WGS sequence"/>
</dbReference>
<dbReference type="AlphaFoldDB" id="A0AAV4G2N2"/>
<proteinExistence type="predicted"/>
<organism evidence="1 2">
    <name type="scientific">Elysia marginata</name>
    <dbReference type="NCBI Taxonomy" id="1093978"/>
    <lineage>
        <taxon>Eukaryota</taxon>
        <taxon>Metazoa</taxon>
        <taxon>Spiralia</taxon>
        <taxon>Lophotrochozoa</taxon>
        <taxon>Mollusca</taxon>
        <taxon>Gastropoda</taxon>
        <taxon>Heterobranchia</taxon>
        <taxon>Euthyneura</taxon>
        <taxon>Panpulmonata</taxon>
        <taxon>Sacoglossa</taxon>
        <taxon>Placobranchoidea</taxon>
        <taxon>Plakobranchidae</taxon>
        <taxon>Elysia</taxon>
    </lineage>
</organism>
<comment type="caution">
    <text evidence="1">The sequence shown here is derived from an EMBL/GenBank/DDBJ whole genome shotgun (WGS) entry which is preliminary data.</text>
</comment>
<accession>A0AAV4G2N2</accession>
<name>A0AAV4G2N2_9GAST</name>
<dbReference type="EMBL" id="BMAT01008190">
    <property type="protein sequence ID" value="GFR79942.1"/>
    <property type="molecule type" value="Genomic_DNA"/>
</dbReference>
<evidence type="ECO:0000313" key="2">
    <source>
        <dbReference type="Proteomes" id="UP000762676"/>
    </source>
</evidence>
<gene>
    <name evidence="1" type="ORF">ElyMa_004034500</name>
</gene>
<sequence>MKASFSINGWLLFYPDRNIENAHFRDASPNNFQVSVAMFWAPVLIPHHRTHLATRGDNERMSVIPPCHNKIPICNDVPITTPRWRNLASYRPFLS</sequence>
<reference evidence="1 2" key="1">
    <citation type="journal article" date="2021" name="Elife">
        <title>Chloroplast acquisition without the gene transfer in kleptoplastic sea slugs, Plakobranchus ocellatus.</title>
        <authorList>
            <person name="Maeda T."/>
            <person name="Takahashi S."/>
            <person name="Yoshida T."/>
            <person name="Shimamura S."/>
            <person name="Takaki Y."/>
            <person name="Nagai Y."/>
            <person name="Toyoda A."/>
            <person name="Suzuki Y."/>
            <person name="Arimoto A."/>
            <person name="Ishii H."/>
            <person name="Satoh N."/>
            <person name="Nishiyama T."/>
            <person name="Hasebe M."/>
            <person name="Maruyama T."/>
            <person name="Minagawa J."/>
            <person name="Obokata J."/>
            <person name="Shigenobu S."/>
        </authorList>
    </citation>
    <scope>NUCLEOTIDE SEQUENCE [LARGE SCALE GENOMIC DNA]</scope>
</reference>
<evidence type="ECO:0000313" key="1">
    <source>
        <dbReference type="EMBL" id="GFR79942.1"/>
    </source>
</evidence>